<dbReference type="EMBL" id="JASCZI010061364">
    <property type="protein sequence ID" value="MED6138538.1"/>
    <property type="molecule type" value="Genomic_DNA"/>
</dbReference>
<reference evidence="1 2" key="1">
    <citation type="journal article" date="2023" name="Plants (Basel)">
        <title>Bridging the Gap: Combining Genomics and Transcriptomics Approaches to Understand Stylosanthes scabra, an Orphan Legume from the Brazilian Caatinga.</title>
        <authorList>
            <person name="Ferreira-Neto J.R.C."/>
            <person name="da Silva M.D."/>
            <person name="Binneck E."/>
            <person name="de Melo N.F."/>
            <person name="da Silva R.H."/>
            <person name="de Melo A.L.T.M."/>
            <person name="Pandolfi V."/>
            <person name="Bustamante F.O."/>
            <person name="Brasileiro-Vidal A.C."/>
            <person name="Benko-Iseppon A.M."/>
        </authorList>
    </citation>
    <scope>NUCLEOTIDE SEQUENCE [LARGE SCALE GENOMIC DNA]</scope>
    <source>
        <tissue evidence="1">Leaves</tissue>
    </source>
</reference>
<sequence length="129" mass="14909">MTWGVSRANIPVLGVIYAIYGETPIIYILRKNINVRGNERVVIGEVRTVVIRDIYWIGRVAKITDRFRSLYRTENPVVGILTPYCSTVFQTAGSLSGRKRSNDAFHGFRSSPLRSHKSWLSWRNRRVRQ</sequence>
<keyword evidence="2" id="KW-1185">Reference proteome</keyword>
<name>A0ABU6SRG6_9FABA</name>
<protein>
    <submittedName>
        <fullName evidence="1">Uncharacterized protein</fullName>
    </submittedName>
</protein>
<evidence type="ECO:0000313" key="2">
    <source>
        <dbReference type="Proteomes" id="UP001341840"/>
    </source>
</evidence>
<accession>A0ABU6SRG6</accession>
<proteinExistence type="predicted"/>
<comment type="caution">
    <text evidence="1">The sequence shown here is derived from an EMBL/GenBank/DDBJ whole genome shotgun (WGS) entry which is preliminary data.</text>
</comment>
<gene>
    <name evidence="1" type="ORF">PIB30_075097</name>
</gene>
<organism evidence="1 2">
    <name type="scientific">Stylosanthes scabra</name>
    <dbReference type="NCBI Taxonomy" id="79078"/>
    <lineage>
        <taxon>Eukaryota</taxon>
        <taxon>Viridiplantae</taxon>
        <taxon>Streptophyta</taxon>
        <taxon>Embryophyta</taxon>
        <taxon>Tracheophyta</taxon>
        <taxon>Spermatophyta</taxon>
        <taxon>Magnoliopsida</taxon>
        <taxon>eudicotyledons</taxon>
        <taxon>Gunneridae</taxon>
        <taxon>Pentapetalae</taxon>
        <taxon>rosids</taxon>
        <taxon>fabids</taxon>
        <taxon>Fabales</taxon>
        <taxon>Fabaceae</taxon>
        <taxon>Papilionoideae</taxon>
        <taxon>50 kb inversion clade</taxon>
        <taxon>dalbergioids sensu lato</taxon>
        <taxon>Dalbergieae</taxon>
        <taxon>Pterocarpus clade</taxon>
        <taxon>Stylosanthes</taxon>
    </lineage>
</organism>
<evidence type="ECO:0000313" key="1">
    <source>
        <dbReference type="EMBL" id="MED6138538.1"/>
    </source>
</evidence>
<dbReference type="Proteomes" id="UP001341840">
    <property type="component" value="Unassembled WGS sequence"/>
</dbReference>